<evidence type="ECO:0000313" key="2">
    <source>
        <dbReference type="EMBL" id="MBB6506056.1"/>
    </source>
</evidence>
<organism evidence="2 3">
    <name type="scientific">Sphingomonas endophytica</name>
    <dbReference type="NCBI Taxonomy" id="869719"/>
    <lineage>
        <taxon>Bacteria</taxon>
        <taxon>Pseudomonadati</taxon>
        <taxon>Pseudomonadota</taxon>
        <taxon>Alphaproteobacteria</taxon>
        <taxon>Sphingomonadales</taxon>
        <taxon>Sphingomonadaceae</taxon>
        <taxon>Sphingomonas</taxon>
    </lineage>
</organism>
<gene>
    <name evidence="2" type="ORF">F4693_003053</name>
    <name evidence="1" type="ORF">FHS97_001894</name>
</gene>
<accession>A0A7X0MPC4</accession>
<evidence type="ECO:0000313" key="1">
    <source>
        <dbReference type="EMBL" id="MBB5725962.1"/>
    </source>
</evidence>
<proteinExistence type="predicted"/>
<comment type="caution">
    <text evidence="2">The sequence shown here is derived from an EMBL/GenBank/DDBJ whole genome shotgun (WGS) entry which is preliminary data.</text>
</comment>
<name>A0A7X0MPC4_9SPHN</name>
<reference evidence="1 4" key="1">
    <citation type="submission" date="2020-08" db="EMBL/GenBank/DDBJ databases">
        <title>Genomic Encyclopedia of Type Strains, Phase IV (KMG-IV): sequencing the most valuable type-strain genomes for metagenomic binning, comparative biology and taxonomic classification.</title>
        <authorList>
            <person name="Goeker M."/>
        </authorList>
    </citation>
    <scope>NUCLEOTIDE SEQUENCE [LARGE SCALE GENOMIC DNA]</scope>
    <source>
        <strain evidence="1 4">DSM 101535</strain>
    </source>
</reference>
<sequence>MRLGGLLGFGRGERLIHTVDEAIEAVAEALPGFAAFDAAIGDDGRAALTIDGEGRLALVVARGSRVRARRVQWPMLRLIDGGVLIETRDRRLGAVVLNRLTAVDMRRLGMPPLPQRETAEIVYEPKAA</sequence>
<dbReference type="Proteomes" id="UP000560131">
    <property type="component" value="Unassembled WGS sequence"/>
</dbReference>
<dbReference type="Proteomes" id="UP000522313">
    <property type="component" value="Unassembled WGS sequence"/>
</dbReference>
<evidence type="ECO:0000313" key="4">
    <source>
        <dbReference type="Proteomes" id="UP000560131"/>
    </source>
</evidence>
<dbReference type="EMBL" id="JACHBT010000017">
    <property type="protein sequence ID" value="MBB6506056.1"/>
    <property type="molecule type" value="Genomic_DNA"/>
</dbReference>
<dbReference type="EMBL" id="JACIJN010000005">
    <property type="protein sequence ID" value="MBB5725962.1"/>
    <property type="molecule type" value="Genomic_DNA"/>
</dbReference>
<evidence type="ECO:0000313" key="3">
    <source>
        <dbReference type="Proteomes" id="UP000522313"/>
    </source>
</evidence>
<dbReference type="RefSeq" id="WP_184036252.1">
    <property type="nucleotide sequence ID" value="NZ_BAABAR010000003.1"/>
</dbReference>
<protein>
    <submittedName>
        <fullName evidence="2">Uncharacterized protein</fullName>
    </submittedName>
</protein>
<keyword evidence="4" id="KW-1185">Reference proteome</keyword>
<reference evidence="2 3" key="2">
    <citation type="submission" date="2020-08" db="EMBL/GenBank/DDBJ databases">
        <title>The Agave Microbiome: Exploring the role of microbial communities in plant adaptations to desert environments.</title>
        <authorList>
            <person name="Partida-Martinez L.P."/>
        </authorList>
    </citation>
    <scope>NUCLEOTIDE SEQUENCE [LARGE SCALE GENOMIC DNA]</scope>
    <source>
        <strain evidence="2 3">AS3.13</strain>
    </source>
</reference>
<reference evidence="2 3" key="3">
    <citation type="submission" date="2020-08" db="EMBL/GenBank/DDBJ databases">
        <authorList>
            <person name="Partida-Martinez L."/>
            <person name="Huntemann M."/>
            <person name="Clum A."/>
            <person name="Wang J."/>
            <person name="Palaniappan K."/>
            <person name="Ritter S."/>
            <person name="Chen I.-M."/>
            <person name="Stamatis D."/>
            <person name="Reddy T."/>
            <person name="O'Malley R."/>
            <person name="Daum C."/>
            <person name="Shapiro N."/>
            <person name="Ivanova N."/>
            <person name="Kyrpides N."/>
            <person name="Woyke T."/>
        </authorList>
    </citation>
    <scope>NUCLEOTIDE SEQUENCE [LARGE SCALE GENOMIC DNA]</scope>
    <source>
        <strain evidence="2 3">AS3.13</strain>
    </source>
</reference>
<dbReference type="AlphaFoldDB" id="A0A7X0MPC4"/>